<keyword evidence="1" id="KW-0378">Hydrolase</keyword>
<protein>
    <recommendedName>
        <fullName evidence="3">Serine hydrolase domain-containing protein</fullName>
    </recommendedName>
</protein>
<dbReference type="InterPro" id="IPR005645">
    <property type="entry name" value="FSH-like_dom"/>
</dbReference>
<proteinExistence type="predicted"/>
<feature type="region of interest" description="Disordered" evidence="2">
    <location>
        <begin position="1"/>
        <end position="112"/>
    </location>
</feature>
<gene>
    <name evidence="4" type="ORF">FKW77_003295</name>
</gene>
<dbReference type="OrthoDB" id="414698at2759"/>
<feature type="domain" description="Serine hydrolase" evidence="3">
    <location>
        <begin position="117"/>
        <end position="303"/>
    </location>
</feature>
<accession>A0A517LJZ2</accession>
<dbReference type="AlphaFoldDB" id="A0A517LJZ2"/>
<evidence type="ECO:0000259" key="3">
    <source>
        <dbReference type="Pfam" id="PF03959"/>
    </source>
</evidence>
<organism evidence="4 5">
    <name type="scientific">Venturia effusa</name>
    <dbReference type="NCBI Taxonomy" id="50376"/>
    <lineage>
        <taxon>Eukaryota</taxon>
        <taxon>Fungi</taxon>
        <taxon>Dikarya</taxon>
        <taxon>Ascomycota</taxon>
        <taxon>Pezizomycotina</taxon>
        <taxon>Dothideomycetes</taxon>
        <taxon>Pleosporomycetidae</taxon>
        <taxon>Venturiales</taxon>
        <taxon>Venturiaceae</taxon>
        <taxon>Venturia</taxon>
    </lineage>
</organism>
<dbReference type="Pfam" id="PF03959">
    <property type="entry name" value="FSH1"/>
    <property type="match status" value="1"/>
</dbReference>
<dbReference type="PANTHER" id="PTHR48070:SF1">
    <property type="entry name" value="SERINE HYDROLASE FSH DOMAIN-CONTAINING PROTEIN"/>
    <property type="match status" value="1"/>
</dbReference>
<evidence type="ECO:0000313" key="4">
    <source>
        <dbReference type="EMBL" id="QDS75949.1"/>
    </source>
</evidence>
<feature type="compositionally biased region" description="Polar residues" evidence="2">
    <location>
        <begin position="23"/>
        <end position="37"/>
    </location>
</feature>
<name>A0A517LJZ2_9PEZI</name>
<evidence type="ECO:0000313" key="5">
    <source>
        <dbReference type="Proteomes" id="UP000316270"/>
    </source>
</evidence>
<dbReference type="Proteomes" id="UP000316270">
    <property type="component" value="Chromosome 14"/>
</dbReference>
<reference evidence="4 5" key="1">
    <citation type="submission" date="2019-07" db="EMBL/GenBank/DDBJ databases">
        <title>Finished genome of Venturia effusa.</title>
        <authorList>
            <person name="Young C.A."/>
            <person name="Cox M.P."/>
            <person name="Ganley A.R.D."/>
            <person name="David W.J."/>
        </authorList>
    </citation>
    <scope>NUCLEOTIDE SEQUENCE [LARGE SCALE GENOMIC DNA]</scope>
    <source>
        <strain evidence="5">albino</strain>
    </source>
</reference>
<dbReference type="GO" id="GO:0005634">
    <property type="term" value="C:nucleus"/>
    <property type="evidence" value="ECO:0007669"/>
    <property type="project" value="TreeGrafter"/>
</dbReference>
<dbReference type="GO" id="GO:0016787">
    <property type="term" value="F:hydrolase activity"/>
    <property type="evidence" value="ECO:0007669"/>
    <property type="project" value="UniProtKB-KW"/>
</dbReference>
<dbReference type="GO" id="GO:0005737">
    <property type="term" value="C:cytoplasm"/>
    <property type="evidence" value="ECO:0007669"/>
    <property type="project" value="TreeGrafter"/>
</dbReference>
<sequence>MAQEYKGQNPLDIAKQAEKDMNSLENRTGTGKSSDSALESGVNEAGAEKFPGGSVTYGSAASGRGDNREIPESEGGSIDAKGRHTKAKDFEGEGGPEDKQRRYEDENPGNEDILSNCTQLEILLKSEFEFHFFNGPFTRDAGPGILPAFEDYEPFHNWFKVAEDGTYILLDGSGYDESGRDGIARVKTLMKEKGGEWVGAIGFSQGTRVVAGLLLDQQRCIEQGRPEESLELKFGVLCNGGKEPMAKVPEDPSKERIRIPTLHVHGLRDQYLNYGRDQYATYFDPSAAKLHEIDYHHAMPWKPAEVTALAERIRELYQSTVVPASQPENRP</sequence>
<dbReference type="EMBL" id="CP042198">
    <property type="protein sequence ID" value="QDS75949.1"/>
    <property type="molecule type" value="Genomic_DNA"/>
</dbReference>
<dbReference type="GO" id="GO:0044550">
    <property type="term" value="P:secondary metabolite biosynthetic process"/>
    <property type="evidence" value="ECO:0007669"/>
    <property type="project" value="TreeGrafter"/>
</dbReference>
<feature type="compositionally biased region" description="Basic and acidic residues" evidence="2">
    <location>
        <begin position="87"/>
        <end position="105"/>
    </location>
</feature>
<dbReference type="Gene3D" id="3.40.50.1820">
    <property type="entry name" value="alpha/beta hydrolase"/>
    <property type="match status" value="1"/>
</dbReference>
<dbReference type="InterPro" id="IPR029058">
    <property type="entry name" value="AB_hydrolase_fold"/>
</dbReference>
<dbReference type="PANTHER" id="PTHR48070">
    <property type="entry name" value="ESTERASE OVCA2"/>
    <property type="match status" value="1"/>
</dbReference>
<dbReference type="SUPFAM" id="SSF53474">
    <property type="entry name" value="alpha/beta-Hydrolases"/>
    <property type="match status" value="1"/>
</dbReference>
<evidence type="ECO:0000256" key="1">
    <source>
        <dbReference type="ARBA" id="ARBA00022801"/>
    </source>
</evidence>
<keyword evidence="5" id="KW-1185">Reference proteome</keyword>
<evidence type="ECO:0000256" key="2">
    <source>
        <dbReference type="SAM" id="MobiDB-lite"/>
    </source>
</evidence>
<dbReference type="STRING" id="50376.A0A517LJZ2"/>
<dbReference type="InterPro" id="IPR050593">
    <property type="entry name" value="LovG"/>
</dbReference>